<name>A0ACB7SWH4_HYAAI</name>
<sequence length="271" mass="29282">MFLVPTPLTRGSLKLCLICLCEDEEEEDEIKTVEDETKKPKYNKRRRKITMAKKKEQMESKSRRTKTGRKQTKKIVQGEKRKNQRLGRAESAMRPRGGRSPSARSVGAPVAVACAVLLASLPPLSRAEAPTTEEGGAALSYGNRTLLGGIPVTQQPANRAALMATALPATLGLGGILYGLTVLPALLALFGSGGAFPLTGLLGSLFREKRSVVAASYGAGGRLPRELSCPSDAILVKESAKDSSLQWQAIQRIVRLFKLQLRVASLTPYVR</sequence>
<protein>
    <submittedName>
        <fullName evidence="1">Uncharacterized protein</fullName>
    </submittedName>
</protein>
<evidence type="ECO:0000313" key="2">
    <source>
        <dbReference type="Proteomes" id="UP000821845"/>
    </source>
</evidence>
<keyword evidence="2" id="KW-1185">Reference proteome</keyword>
<gene>
    <name evidence="1" type="ORF">HPB50_000759</name>
</gene>
<organism evidence="1 2">
    <name type="scientific">Hyalomma asiaticum</name>
    <name type="common">Tick</name>
    <dbReference type="NCBI Taxonomy" id="266040"/>
    <lineage>
        <taxon>Eukaryota</taxon>
        <taxon>Metazoa</taxon>
        <taxon>Ecdysozoa</taxon>
        <taxon>Arthropoda</taxon>
        <taxon>Chelicerata</taxon>
        <taxon>Arachnida</taxon>
        <taxon>Acari</taxon>
        <taxon>Parasitiformes</taxon>
        <taxon>Ixodida</taxon>
        <taxon>Ixodoidea</taxon>
        <taxon>Ixodidae</taxon>
        <taxon>Hyalomminae</taxon>
        <taxon>Hyalomma</taxon>
    </lineage>
</organism>
<reference evidence="1" key="1">
    <citation type="submission" date="2020-05" db="EMBL/GenBank/DDBJ databases">
        <title>Large-scale comparative analyses of tick genomes elucidate their genetic diversity and vector capacities.</title>
        <authorList>
            <person name="Jia N."/>
            <person name="Wang J."/>
            <person name="Shi W."/>
            <person name="Du L."/>
            <person name="Sun Y."/>
            <person name="Zhan W."/>
            <person name="Jiang J."/>
            <person name="Wang Q."/>
            <person name="Zhang B."/>
            <person name="Ji P."/>
            <person name="Sakyi L.B."/>
            <person name="Cui X."/>
            <person name="Yuan T."/>
            <person name="Jiang B."/>
            <person name="Yang W."/>
            <person name="Lam T.T.-Y."/>
            <person name="Chang Q."/>
            <person name="Ding S."/>
            <person name="Wang X."/>
            <person name="Zhu J."/>
            <person name="Ruan X."/>
            <person name="Zhao L."/>
            <person name="Wei J."/>
            <person name="Que T."/>
            <person name="Du C."/>
            <person name="Cheng J."/>
            <person name="Dai P."/>
            <person name="Han X."/>
            <person name="Huang E."/>
            <person name="Gao Y."/>
            <person name="Liu J."/>
            <person name="Shao H."/>
            <person name="Ye R."/>
            <person name="Li L."/>
            <person name="Wei W."/>
            <person name="Wang X."/>
            <person name="Wang C."/>
            <person name="Yang T."/>
            <person name="Huo Q."/>
            <person name="Li W."/>
            <person name="Guo W."/>
            <person name="Chen H."/>
            <person name="Zhou L."/>
            <person name="Ni X."/>
            <person name="Tian J."/>
            <person name="Zhou Y."/>
            <person name="Sheng Y."/>
            <person name="Liu T."/>
            <person name="Pan Y."/>
            <person name="Xia L."/>
            <person name="Li J."/>
            <person name="Zhao F."/>
            <person name="Cao W."/>
        </authorList>
    </citation>
    <scope>NUCLEOTIDE SEQUENCE</scope>
    <source>
        <strain evidence="1">Hyas-2018</strain>
    </source>
</reference>
<dbReference type="Proteomes" id="UP000821845">
    <property type="component" value="Chromosome 2"/>
</dbReference>
<comment type="caution">
    <text evidence="1">The sequence shown here is derived from an EMBL/GenBank/DDBJ whole genome shotgun (WGS) entry which is preliminary data.</text>
</comment>
<evidence type="ECO:0000313" key="1">
    <source>
        <dbReference type="EMBL" id="KAH6937492.1"/>
    </source>
</evidence>
<accession>A0ACB7SWH4</accession>
<dbReference type="EMBL" id="CM023482">
    <property type="protein sequence ID" value="KAH6937492.1"/>
    <property type="molecule type" value="Genomic_DNA"/>
</dbReference>
<proteinExistence type="predicted"/>